<dbReference type="EC" id="3.1.-.-" evidence="3"/>
<dbReference type="Proteomes" id="UP001596114">
    <property type="component" value="Unassembled WGS sequence"/>
</dbReference>
<accession>A0ABW0QMC2</accession>
<proteinExistence type="inferred from homology"/>
<organism evidence="3 4">
    <name type="scientific">Rhodanobacter ginsengisoli</name>
    <dbReference type="NCBI Taxonomy" id="418646"/>
    <lineage>
        <taxon>Bacteria</taxon>
        <taxon>Pseudomonadati</taxon>
        <taxon>Pseudomonadota</taxon>
        <taxon>Gammaproteobacteria</taxon>
        <taxon>Lysobacterales</taxon>
        <taxon>Rhodanobacteraceae</taxon>
        <taxon>Rhodanobacter</taxon>
    </lineage>
</organism>
<dbReference type="RefSeq" id="WP_377319655.1">
    <property type="nucleotide sequence ID" value="NZ_JBHSNF010000002.1"/>
</dbReference>
<dbReference type="GO" id="GO:0016787">
    <property type="term" value="F:hydrolase activity"/>
    <property type="evidence" value="ECO:0007669"/>
    <property type="project" value="UniProtKB-KW"/>
</dbReference>
<dbReference type="PANTHER" id="PTHR46124:SF3">
    <property type="entry name" value="HYDROLASE"/>
    <property type="match status" value="1"/>
</dbReference>
<evidence type="ECO:0000313" key="3">
    <source>
        <dbReference type="EMBL" id="MFC5526109.1"/>
    </source>
</evidence>
<evidence type="ECO:0000256" key="1">
    <source>
        <dbReference type="ARBA" id="ARBA00009275"/>
    </source>
</evidence>
<dbReference type="CDD" id="cd01310">
    <property type="entry name" value="TatD_DNAse"/>
    <property type="match status" value="1"/>
</dbReference>
<dbReference type="EMBL" id="JBHSNF010000002">
    <property type="protein sequence ID" value="MFC5526109.1"/>
    <property type="molecule type" value="Genomic_DNA"/>
</dbReference>
<keyword evidence="2 3" id="KW-0378">Hydrolase</keyword>
<reference evidence="4" key="1">
    <citation type="journal article" date="2019" name="Int. J. Syst. Evol. Microbiol.">
        <title>The Global Catalogue of Microorganisms (GCM) 10K type strain sequencing project: providing services to taxonomists for standard genome sequencing and annotation.</title>
        <authorList>
            <consortium name="The Broad Institute Genomics Platform"/>
            <consortium name="The Broad Institute Genome Sequencing Center for Infectious Disease"/>
            <person name="Wu L."/>
            <person name="Ma J."/>
        </authorList>
    </citation>
    <scope>NUCLEOTIDE SEQUENCE [LARGE SCALE GENOMIC DNA]</scope>
    <source>
        <strain evidence="4">CGMCC 1.16619</strain>
    </source>
</reference>
<evidence type="ECO:0000313" key="4">
    <source>
        <dbReference type="Proteomes" id="UP001596114"/>
    </source>
</evidence>
<dbReference type="Gene3D" id="3.20.20.140">
    <property type="entry name" value="Metal-dependent hydrolases"/>
    <property type="match status" value="1"/>
</dbReference>
<dbReference type="Pfam" id="PF01026">
    <property type="entry name" value="TatD_DNase"/>
    <property type="match status" value="1"/>
</dbReference>
<comment type="similarity">
    <text evidence="1">Belongs to the metallo-dependent hydrolases superfamily. TatD-type hydrolase family.</text>
</comment>
<evidence type="ECO:0000256" key="2">
    <source>
        <dbReference type="ARBA" id="ARBA00022801"/>
    </source>
</evidence>
<keyword evidence="4" id="KW-1185">Reference proteome</keyword>
<comment type="caution">
    <text evidence="3">The sequence shown here is derived from an EMBL/GenBank/DDBJ whole genome shotgun (WGS) entry which is preliminary data.</text>
</comment>
<dbReference type="PROSITE" id="PS01137">
    <property type="entry name" value="TATD_1"/>
    <property type="match status" value="1"/>
</dbReference>
<dbReference type="InterPro" id="IPR018228">
    <property type="entry name" value="DNase_TatD-rel_CS"/>
</dbReference>
<protein>
    <submittedName>
        <fullName evidence="3">TatD family hydrolase</fullName>
        <ecNumber evidence="3">3.1.-.-</ecNumber>
    </submittedName>
</protein>
<sequence length="259" mass="28522">MPKLVDSHVHLDDAAFAIDRGAVIERATLAGVDTMIVPAVDIDSWPRIRALCANHARIHPAFGLHPVFLPHHAPAHVDALSSWLDDGSAVAVGEIGLDFHVAGLDHELQRLYFVRQLQLARERDLPVIVHARGALEEVSLTLRRTGGLRGVVHSFSGSEQQARQLWEMGFHLGIGGPITYERAQRLRRIVAQMPIEFLLLESDAPDQPGAAHRGQRNEPAYVAEVLRCVAALRGEPEADIATATRANARRLFDLDRRSA</sequence>
<dbReference type="PROSITE" id="PS01090">
    <property type="entry name" value="TATD_2"/>
    <property type="match status" value="1"/>
</dbReference>
<dbReference type="SUPFAM" id="SSF51556">
    <property type="entry name" value="Metallo-dependent hydrolases"/>
    <property type="match status" value="1"/>
</dbReference>
<dbReference type="PANTHER" id="PTHR46124">
    <property type="entry name" value="D-AMINOACYL-TRNA DEACYLASE"/>
    <property type="match status" value="1"/>
</dbReference>
<dbReference type="InterPro" id="IPR001130">
    <property type="entry name" value="TatD-like"/>
</dbReference>
<dbReference type="InterPro" id="IPR032466">
    <property type="entry name" value="Metal_Hydrolase"/>
</dbReference>
<gene>
    <name evidence="3" type="ORF">ACFPPA_10170</name>
</gene>
<dbReference type="PIRSF" id="PIRSF005902">
    <property type="entry name" value="DNase_TatD"/>
    <property type="match status" value="1"/>
</dbReference>
<name>A0ABW0QMC2_9GAMM</name>